<accession>A0A1H0JS81</accession>
<gene>
    <name evidence="1" type="ORF">SAMN04515671_1025</name>
</gene>
<dbReference type="OrthoDB" id="3387628at2"/>
<dbReference type="STRING" id="1090615.SAMN04515671_1025"/>
<dbReference type="InterPro" id="IPR036689">
    <property type="entry name" value="ESAT-6-like_sf"/>
</dbReference>
<organism evidence="1 2">
    <name type="scientific">Nakamurella panacisegetis</name>
    <dbReference type="NCBI Taxonomy" id="1090615"/>
    <lineage>
        <taxon>Bacteria</taxon>
        <taxon>Bacillati</taxon>
        <taxon>Actinomycetota</taxon>
        <taxon>Actinomycetes</taxon>
        <taxon>Nakamurellales</taxon>
        <taxon>Nakamurellaceae</taxon>
        <taxon>Nakamurella</taxon>
    </lineage>
</organism>
<sequence>MMATIKANYGVMSSGHDGLVATWGRIEGHLHDLDSTVAATADMSANALLAFQARKQKWDAAAADRQVVLRALADAVGEARVYYEQVDRALAAQFPG</sequence>
<evidence type="ECO:0000313" key="2">
    <source>
        <dbReference type="Proteomes" id="UP000198741"/>
    </source>
</evidence>
<evidence type="ECO:0000313" key="1">
    <source>
        <dbReference type="EMBL" id="SDO46655.1"/>
    </source>
</evidence>
<proteinExistence type="predicted"/>
<reference evidence="1 2" key="1">
    <citation type="submission" date="2016-10" db="EMBL/GenBank/DDBJ databases">
        <authorList>
            <person name="de Groot N.N."/>
        </authorList>
    </citation>
    <scope>NUCLEOTIDE SEQUENCE [LARGE SCALE GENOMIC DNA]</scope>
    <source>
        <strain evidence="2">P4-7,KCTC 19426,CECT 7604</strain>
    </source>
</reference>
<protein>
    <recommendedName>
        <fullName evidence="3">WXG100 family type VII secretion target</fullName>
    </recommendedName>
</protein>
<dbReference type="EMBL" id="LT629710">
    <property type="protein sequence ID" value="SDO46655.1"/>
    <property type="molecule type" value="Genomic_DNA"/>
</dbReference>
<evidence type="ECO:0008006" key="3">
    <source>
        <dbReference type="Google" id="ProtNLM"/>
    </source>
</evidence>
<dbReference type="SUPFAM" id="SSF140453">
    <property type="entry name" value="EsxAB dimer-like"/>
    <property type="match status" value="1"/>
</dbReference>
<dbReference type="Gene3D" id="1.10.287.1060">
    <property type="entry name" value="ESAT-6-like"/>
    <property type="match status" value="1"/>
</dbReference>
<dbReference type="Proteomes" id="UP000198741">
    <property type="component" value="Chromosome I"/>
</dbReference>
<name>A0A1H0JS81_9ACTN</name>
<keyword evidence="2" id="KW-1185">Reference proteome</keyword>
<dbReference type="AlphaFoldDB" id="A0A1H0JS81"/>